<evidence type="ECO:0000256" key="5">
    <source>
        <dbReference type="SAM" id="MobiDB-lite"/>
    </source>
</evidence>
<keyword evidence="3 8" id="KW-0378">Hydrolase</keyword>
<dbReference type="InterPro" id="IPR011992">
    <property type="entry name" value="EF-hand-dom_pair"/>
</dbReference>
<feature type="region of interest" description="Disordered" evidence="5">
    <location>
        <begin position="183"/>
        <end position="202"/>
    </location>
</feature>
<dbReference type="InterPro" id="IPR024607">
    <property type="entry name" value="Sulfatase_CS"/>
</dbReference>
<feature type="signal peptide" evidence="6">
    <location>
        <begin position="1"/>
        <end position="18"/>
    </location>
</feature>
<evidence type="ECO:0000256" key="6">
    <source>
        <dbReference type="SAM" id="SignalP"/>
    </source>
</evidence>
<dbReference type="GO" id="GO:0004065">
    <property type="term" value="F:arylsulfatase activity"/>
    <property type="evidence" value="ECO:0007669"/>
    <property type="project" value="TreeGrafter"/>
</dbReference>
<dbReference type="InterPro" id="IPR017850">
    <property type="entry name" value="Alkaline_phosphatase_core_sf"/>
</dbReference>
<dbReference type="InterPro" id="IPR050738">
    <property type="entry name" value="Sulfatase"/>
</dbReference>
<proteinExistence type="inferred from homology"/>
<dbReference type="SUPFAM" id="SSF53649">
    <property type="entry name" value="Alkaline phosphatase-like"/>
    <property type="match status" value="1"/>
</dbReference>
<keyword evidence="6" id="KW-0732">Signal</keyword>
<dbReference type="CDD" id="cd16145">
    <property type="entry name" value="ARS_like"/>
    <property type="match status" value="1"/>
</dbReference>
<reference evidence="8" key="1">
    <citation type="submission" date="2021-04" db="EMBL/GenBank/DDBJ databases">
        <title>Luteolibacter sp. 32A isolated from the skin of an Anderson's salamander (Ambystoma andersonii).</title>
        <authorList>
            <person name="Spergser J."/>
            <person name="Busse H.-J."/>
        </authorList>
    </citation>
    <scope>NUCLEOTIDE SEQUENCE</scope>
    <source>
        <strain evidence="8">32A</strain>
    </source>
</reference>
<dbReference type="RefSeq" id="WP_211629737.1">
    <property type="nucleotide sequence ID" value="NZ_CP073100.1"/>
</dbReference>
<dbReference type="Proteomes" id="UP000676169">
    <property type="component" value="Chromosome"/>
</dbReference>
<keyword evidence="2" id="KW-0479">Metal-binding</keyword>
<sequence>MKHSWLLLAAALFGTAHAAEPKPNIVLINADDLGYAELGCYGQQKIKTPNLDKLAAGGERWTNYYCGAPVCSPSRNVLLTGRHGGGCDVQDLKRVDKSEGSKDAELKGDWPISQGAYTLHMALKKAGYDTATFGKWGLGEFGTSGAPDKHGTDVFYGYTDQRACHSFYPAFLWDNGRKDMLNDPEIPGHARQPEGPVDDAKYTGTKHASKEIAERMLEFVNSRQADGKPFFLYYAPTEPHVALQPPKEWLDKYPKEWDTEPYRGNNSYLPHSRPRAAYAAMISFLDHNVGQLIDALKAKGLDKNTIVVFTSDNGTTHDVGGVDHKFFNSVADLRGLKGQTYEGGIRVPGIVYWPGKVPAGKVVDQPGYDADIMPTLCALAGADAGQPYGDVLLPVWLGEKDKLESRKPMVWCTGGYGGQVAVRIGDMKAVRRDLFPTSKNGPSNWEVYNLSKDRGETTNLAATRRDVIEQAVAVMKKEYKAADGFPELRIFAPEKKEGEAAPSPGEAIFKSLDKDNDGRLTFEEWKSSPKGKALKPEHRQKAFNSLDKDNDKRINRDEFLTQFRN</sequence>
<evidence type="ECO:0000256" key="4">
    <source>
        <dbReference type="ARBA" id="ARBA00022837"/>
    </source>
</evidence>
<dbReference type="PANTHER" id="PTHR42693">
    <property type="entry name" value="ARYLSULFATASE FAMILY MEMBER"/>
    <property type="match status" value="1"/>
</dbReference>
<evidence type="ECO:0000259" key="7">
    <source>
        <dbReference type="PROSITE" id="PS50222"/>
    </source>
</evidence>
<dbReference type="PROSITE" id="PS00523">
    <property type="entry name" value="SULFATASE_1"/>
    <property type="match status" value="1"/>
</dbReference>
<dbReference type="Pfam" id="PF13499">
    <property type="entry name" value="EF-hand_7"/>
    <property type="match status" value="1"/>
</dbReference>
<dbReference type="InterPro" id="IPR002048">
    <property type="entry name" value="EF_hand_dom"/>
</dbReference>
<dbReference type="PROSITE" id="PS00018">
    <property type="entry name" value="EF_HAND_1"/>
    <property type="match status" value="2"/>
</dbReference>
<dbReference type="KEGG" id="lamb:KBB96_12270"/>
<dbReference type="Gene3D" id="3.40.720.10">
    <property type="entry name" value="Alkaline Phosphatase, subunit A"/>
    <property type="match status" value="1"/>
</dbReference>
<name>A0A975IY94_9BACT</name>
<evidence type="ECO:0000256" key="2">
    <source>
        <dbReference type="ARBA" id="ARBA00022723"/>
    </source>
</evidence>
<dbReference type="EMBL" id="CP073100">
    <property type="protein sequence ID" value="QUE49648.1"/>
    <property type="molecule type" value="Genomic_DNA"/>
</dbReference>
<dbReference type="Pfam" id="PF00884">
    <property type="entry name" value="Sulfatase"/>
    <property type="match status" value="1"/>
</dbReference>
<dbReference type="InterPro" id="IPR018247">
    <property type="entry name" value="EF_Hand_1_Ca_BS"/>
</dbReference>
<dbReference type="Gene3D" id="1.10.238.10">
    <property type="entry name" value="EF-hand"/>
    <property type="match status" value="1"/>
</dbReference>
<keyword evidence="4" id="KW-0106">Calcium</keyword>
<dbReference type="SUPFAM" id="SSF47473">
    <property type="entry name" value="EF-hand"/>
    <property type="match status" value="1"/>
</dbReference>
<evidence type="ECO:0000313" key="9">
    <source>
        <dbReference type="Proteomes" id="UP000676169"/>
    </source>
</evidence>
<feature type="region of interest" description="Disordered" evidence="5">
    <location>
        <begin position="522"/>
        <end position="550"/>
    </location>
</feature>
<protein>
    <submittedName>
        <fullName evidence="8">Sulfatase-like hydrolase/transferase</fullName>
    </submittedName>
</protein>
<feature type="domain" description="EF-hand" evidence="7">
    <location>
        <begin position="506"/>
        <end position="535"/>
    </location>
</feature>
<feature type="compositionally biased region" description="Basic and acidic residues" evidence="5">
    <location>
        <begin position="534"/>
        <end position="550"/>
    </location>
</feature>
<keyword evidence="9" id="KW-1185">Reference proteome</keyword>
<evidence type="ECO:0000256" key="1">
    <source>
        <dbReference type="ARBA" id="ARBA00008779"/>
    </source>
</evidence>
<accession>A0A975IY94</accession>
<evidence type="ECO:0000313" key="8">
    <source>
        <dbReference type="EMBL" id="QUE49648.1"/>
    </source>
</evidence>
<dbReference type="PROSITE" id="PS50222">
    <property type="entry name" value="EF_HAND_2"/>
    <property type="match status" value="1"/>
</dbReference>
<organism evidence="8 9">
    <name type="scientific">Luteolibacter ambystomatis</name>
    <dbReference type="NCBI Taxonomy" id="2824561"/>
    <lineage>
        <taxon>Bacteria</taxon>
        <taxon>Pseudomonadati</taxon>
        <taxon>Verrucomicrobiota</taxon>
        <taxon>Verrucomicrobiia</taxon>
        <taxon>Verrucomicrobiales</taxon>
        <taxon>Verrucomicrobiaceae</taxon>
        <taxon>Luteolibacter</taxon>
    </lineage>
</organism>
<dbReference type="GO" id="GO:0005509">
    <property type="term" value="F:calcium ion binding"/>
    <property type="evidence" value="ECO:0007669"/>
    <property type="project" value="InterPro"/>
</dbReference>
<dbReference type="CDD" id="cd00051">
    <property type="entry name" value="EFh"/>
    <property type="match status" value="1"/>
</dbReference>
<feature type="compositionally biased region" description="Basic and acidic residues" evidence="5">
    <location>
        <begin position="183"/>
        <end position="192"/>
    </location>
</feature>
<feature type="chain" id="PRO_5037846055" evidence="6">
    <location>
        <begin position="19"/>
        <end position="565"/>
    </location>
</feature>
<dbReference type="InterPro" id="IPR000917">
    <property type="entry name" value="Sulfatase_N"/>
</dbReference>
<gene>
    <name evidence="8" type="ORF">KBB96_12270</name>
</gene>
<comment type="similarity">
    <text evidence="1">Belongs to the sulfatase family.</text>
</comment>
<evidence type="ECO:0000256" key="3">
    <source>
        <dbReference type="ARBA" id="ARBA00022801"/>
    </source>
</evidence>
<dbReference type="AlphaFoldDB" id="A0A975IY94"/>
<dbReference type="PANTHER" id="PTHR42693:SF53">
    <property type="entry name" value="ENDO-4-O-SULFATASE"/>
    <property type="match status" value="1"/>
</dbReference>
<dbReference type="Gene3D" id="3.30.1120.10">
    <property type="match status" value="1"/>
</dbReference>